<organism evidence="8 9">
    <name type="scientific">Komagataeibacter europaeus NBRC 3261</name>
    <dbReference type="NCBI Taxonomy" id="1234669"/>
    <lineage>
        <taxon>Bacteria</taxon>
        <taxon>Pseudomonadati</taxon>
        <taxon>Pseudomonadota</taxon>
        <taxon>Alphaproteobacteria</taxon>
        <taxon>Acetobacterales</taxon>
        <taxon>Acetobacteraceae</taxon>
        <taxon>Komagataeibacter</taxon>
    </lineage>
</organism>
<gene>
    <name evidence="8" type="ORF">Geu3261_0032_010</name>
</gene>
<dbReference type="RefSeq" id="WP_010510662.1">
    <property type="nucleotide sequence ID" value="NZ_BANI01000032.1"/>
</dbReference>
<dbReference type="Pfam" id="PF04632">
    <property type="entry name" value="FUSC"/>
    <property type="match status" value="1"/>
</dbReference>
<feature type="transmembrane region" description="Helical" evidence="7">
    <location>
        <begin position="120"/>
        <end position="138"/>
    </location>
</feature>
<evidence type="ECO:0000256" key="1">
    <source>
        <dbReference type="ARBA" id="ARBA00004651"/>
    </source>
</evidence>
<feature type="transmembrane region" description="Helical" evidence="7">
    <location>
        <begin position="471"/>
        <end position="491"/>
    </location>
</feature>
<feature type="transmembrane region" description="Helical" evidence="7">
    <location>
        <begin position="434"/>
        <end position="459"/>
    </location>
</feature>
<evidence type="ECO:0000256" key="7">
    <source>
        <dbReference type="SAM" id="Phobius"/>
    </source>
</evidence>
<evidence type="ECO:0000313" key="9">
    <source>
        <dbReference type="Proteomes" id="UP000032675"/>
    </source>
</evidence>
<keyword evidence="5 7" id="KW-1133">Transmembrane helix</keyword>
<keyword evidence="4 7" id="KW-0812">Transmembrane</keyword>
<proteinExistence type="predicted"/>
<dbReference type="PANTHER" id="PTHR30509:SF9">
    <property type="entry name" value="MULTIDRUG RESISTANCE PROTEIN MDTO"/>
    <property type="match status" value="1"/>
</dbReference>
<evidence type="ECO:0000256" key="3">
    <source>
        <dbReference type="ARBA" id="ARBA00022475"/>
    </source>
</evidence>
<feature type="transmembrane region" description="Helical" evidence="7">
    <location>
        <begin position="498"/>
        <end position="526"/>
    </location>
</feature>
<dbReference type="AlphaFoldDB" id="A0A0D6PXZ2"/>
<accession>A0A0D6PXZ2</accession>
<reference evidence="8 9" key="1">
    <citation type="submission" date="2012-11" db="EMBL/GenBank/DDBJ databases">
        <title>Whole genome sequence of Gluconacetobacter europaeus NBRC3261.</title>
        <authorList>
            <person name="Azuma Y."/>
            <person name="Higashiura N."/>
            <person name="Hirakawa H."/>
            <person name="Matsushita K."/>
        </authorList>
    </citation>
    <scope>NUCLEOTIDE SEQUENCE [LARGE SCALE GENOMIC DNA]</scope>
    <source>
        <strain evidence="8 9">NBRC 3261</strain>
    </source>
</reference>
<feature type="transmembrane region" description="Helical" evidence="7">
    <location>
        <begin position="94"/>
        <end position="113"/>
    </location>
</feature>
<name>A0A0D6PXZ2_KOMEU</name>
<comment type="subcellular location">
    <subcellularLocation>
        <location evidence="1">Cell membrane</location>
        <topology evidence="1">Multi-pass membrane protein</topology>
    </subcellularLocation>
</comment>
<dbReference type="InterPro" id="IPR006726">
    <property type="entry name" value="PHBA_efflux_AaeB/fusaric-R"/>
</dbReference>
<dbReference type="PANTHER" id="PTHR30509">
    <property type="entry name" value="P-HYDROXYBENZOIC ACID EFFLUX PUMP SUBUNIT-RELATED"/>
    <property type="match status" value="1"/>
</dbReference>
<comment type="caution">
    <text evidence="8">The sequence shown here is derived from an EMBL/GenBank/DDBJ whole genome shotgun (WGS) entry which is preliminary data.</text>
</comment>
<evidence type="ECO:0000256" key="4">
    <source>
        <dbReference type="ARBA" id="ARBA00022692"/>
    </source>
</evidence>
<evidence type="ECO:0000256" key="5">
    <source>
        <dbReference type="ARBA" id="ARBA00022989"/>
    </source>
</evidence>
<keyword evidence="2" id="KW-0813">Transport</keyword>
<feature type="transmembrane region" description="Helical" evidence="7">
    <location>
        <begin position="546"/>
        <end position="569"/>
    </location>
</feature>
<protein>
    <submittedName>
        <fullName evidence="8">Fusaric acid resistance protein FusB</fullName>
    </submittedName>
</protein>
<evidence type="ECO:0000313" key="8">
    <source>
        <dbReference type="EMBL" id="GAN95635.1"/>
    </source>
</evidence>
<keyword evidence="3" id="KW-1003">Cell membrane</keyword>
<dbReference type="GO" id="GO:0005886">
    <property type="term" value="C:plasma membrane"/>
    <property type="evidence" value="ECO:0007669"/>
    <property type="project" value="UniProtKB-SubCell"/>
</dbReference>
<evidence type="ECO:0000256" key="2">
    <source>
        <dbReference type="ARBA" id="ARBA00022448"/>
    </source>
</evidence>
<dbReference type="EMBL" id="BANI01000032">
    <property type="protein sequence ID" value="GAN95635.1"/>
    <property type="molecule type" value="Genomic_DNA"/>
</dbReference>
<dbReference type="GO" id="GO:0022857">
    <property type="term" value="F:transmembrane transporter activity"/>
    <property type="evidence" value="ECO:0007669"/>
    <property type="project" value="InterPro"/>
</dbReference>
<evidence type="ECO:0000256" key="6">
    <source>
        <dbReference type="ARBA" id="ARBA00023136"/>
    </source>
</evidence>
<sequence>MKGLELSLIRFSNQVRGFFRRLWPPGMTLRQDHLRWLYAPGIFTFGYALRTTITSLIALGIALWWELGSPQWAALTVWMVAQGTRGKSVAKARWHLFGMVVGTICAVLLVAAFPQAPLMFILMLAIGIGTFCFIGTLLPGPATMTNYRIHGMRASGFTYAIISLDGIADPEHIFMTAMARATYIVLGIVLESTVSSLFQFKLEERAQDRLANNFLTAINGAAQTLAGLLSGDTQVLKKARGVFSNITSLSDQIEFAEVEMGSHRGHEGDHARAALARVAMLLSRGLDLAALMQGPCGRPDAAFAATSSEVEAFLKDMASQIESSDDIHPVLARLAALQASCRQSVADSLDQEMGSPGSAPVDPQLVQMLSQQRMLNYALGEILDELEQALIQFDASRHPLLHDHFHYRLKTFRDWQQAFTNSLRASVTIFGSGLIWVTTSWSSGLTFMMFVSIVCSLFSTLEKPALATRAFLGGAIIASVVAGVLVLWRLAEPTTYEIMAVCLFLPMLAGGLAFAYPALVLGAVSYNLFLPILLGPGNQSRLDEVAFFNTAMPLVLGLWYAMWSFRLVLPFDTNDMRWQMRTGILRGLRYIARARNLPTTLYVVEHNVDRFVRLLTNAENTPDTIIDAYLQGILSAMTIGLNVIRLRAILERHLLPPEAQRVVGDMMRRMAQFSGRYGGHYGRTARSAKFAIAHLQQIAGQADNLGVRLEIDSALTCLYVISYELDHNQKFFDASSPYLDPVMA</sequence>
<feature type="transmembrane region" description="Helical" evidence="7">
    <location>
        <begin position="37"/>
        <end position="65"/>
    </location>
</feature>
<dbReference type="Proteomes" id="UP000032675">
    <property type="component" value="Unassembled WGS sequence"/>
</dbReference>
<keyword evidence="6 7" id="KW-0472">Membrane</keyword>